<dbReference type="EMBL" id="LWQT01000117">
    <property type="protein sequence ID" value="OAN44274.1"/>
    <property type="molecule type" value="Genomic_DNA"/>
</dbReference>
<evidence type="ECO:0008006" key="4">
    <source>
        <dbReference type="Google" id="ProtNLM"/>
    </source>
</evidence>
<evidence type="ECO:0000256" key="1">
    <source>
        <dbReference type="SAM" id="MobiDB-lite"/>
    </source>
</evidence>
<dbReference type="SUPFAM" id="SSF56349">
    <property type="entry name" value="DNA breaking-rejoining enzymes"/>
    <property type="match status" value="1"/>
</dbReference>
<dbReference type="AlphaFoldDB" id="A0A178M8Q5"/>
<reference evidence="2 3" key="1">
    <citation type="submission" date="2016-04" db="EMBL/GenBank/DDBJ databases">
        <title>Draft genome sequence of freshwater magnetotactic bacteria Magnetospirillum marisnigri SP-1 and Magnetospirillum moscoviense BB-1.</title>
        <authorList>
            <person name="Koziaeva V."/>
            <person name="Dziuba M.V."/>
            <person name="Ivanov T.M."/>
            <person name="Kuznetsov B."/>
            <person name="Grouzdev D.S."/>
        </authorList>
    </citation>
    <scope>NUCLEOTIDE SEQUENCE [LARGE SCALE GENOMIC DNA]</scope>
    <source>
        <strain evidence="2 3">SP-1</strain>
    </source>
</reference>
<accession>A0A178M8Q5</accession>
<dbReference type="GO" id="GO:0003677">
    <property type="term" value="F:DNA binding"/>
    <property type="evidence" value="ECO:0007669"/>
    <property type="project" value="InterPro"/>
</dbReference>
<comment type="caution">
    <text evidence="2">The sequence shown here is derived from an EMBL/GenBank/DDBJ whole genome shotgun (WGS) entry which is preliminary data.</text>
</comment>
<keyword evidence="3" id="KW-1185">Reference proteome</keyword>
<proteinExistence type="predicted"/>
<sequence>MADWMIRHKAGWSPSTWRQYRAALSFAFGSQISALLQQPDLPASGKRGRRTSGQKEKRLPPADLKTLLDHLLERINATNNCHKDDLSPKSLAALLLLCGTIAGLRPCEWPSVILCPSSRQSDLLLKVANAKSTNARSHGVFREIELPDLSPSLRKLVLLLVSTARKTTADGTWDRRVASSGKALYRTTRELWPHRKKHYTLYSPRHQAAANWKMILDKEQIAALMGHASMETATTHYGRRSAGRAQVLPGMATVIGVPSEANLLAVRARQSSTLPVEVSSHEPGFNGPN</sequence>
<dbReference type="Proteomes" id="UP000078428">
    <property type="component" value="Unassembled WGS sequence"/>
</dbReference>
<name>A0A178M8Q5_9PROT</name>
<gene>
    <name evidence="2" type="ORF">A6A04_21110</name>
</gene>
<organism evidence="2 3">
    <name type="scientific">Paramagnetospirillum marisnigri</name>
    <dbReference type="NCBI Taxonomy" id="1285242"/>
    <lineage>
        <taxon>Bacteria</taxon>
        <taxon>Pseudomonadati</taxon>
        <taxon>Pseudomonadota</taxon>
        <taxon>Alphaproteobacteria</taxon>
        <taxon>Rhodospirillales</taxon>
        <taxon>Magnetospirillaceae</taxon>
        <taxon>Paramagnetospirillum</taxon>
    </lineage>
</organism>
<protein>
    <recommendedName>
        <fullName evidence="4">Tyr recombinase domain-containing protein</fullName>
    </recommendedName>
</protein>
<evidence type="ECO:0000313" key="3">
    <source>
        <dbReference type="Proteomes" id="UP000078428"/>
    </source>
</evidence>
<dbReference type="InterPro" id="IPR011010">
    <property type="entry name" value="DNA_brk_join_enz"/>
</dbReference>
<evidence type="ECO:0000313" key="2">
    <source>
        <dbReference type="EMBL" id="OAN44274.1"/>
    </source>
</evidence>
<feature type="region of interest" description="Disordered" evidence="1">
    <location>
        <begin position="39"/>
        <end position="59"/>
    </location>
</feature>